<dbReference type="CDD" id="cd07185">
    <property type="entry name" value="OmpA_C-like"/>
    <property type="match status" value="1"/>
</dbReference>
<dbReference type="RefSeq" id="WP_093417316.1">
    <property type="nucleotide sequence ID" value="NZ_FOXA01000001.1"/>
</dbReference>
<dbReference type="Gene3D" id="3.40.190.10">
    <property type="entry name" value="Periplasmic binding protein-like II"/>
    <property type="match status" value="2"/>
</dbReference>
<keyword evidence="2" id="KW-0472">Membrane</keyword>
<evidence type="ECO:0000259" key="4">
    <source>
        <dbReference type="PROSITE" id="PS51123"/>
    </source>
</evidence>
<dbReference type="SUPFAM" id="SSF53850">
    <property type="entry name" value="Periplasmic binding protein-like II"/>
    <property type="match status" value="1"/>
</dbReference>
<dbReference type="AlphaFoldDB" id="A0A1I5LAY7"/>
<feature type="domain" description="OmpA-like" evidence="4">
    <location>
        <begin position="397"/>
        <end position="517"/>
    </location>
</feature>
<sequence>MILPRAVRCVALILGLGAASAAAEVVELRSTGGGLSVSGELLGYDGAFYRILTEHGVLTLEGARVSCEGAACPDERQFVADATFSGARSMVEVLLPALVESFAARQGLTAERAEEAGQSLFLLRDDGGEVVGRFRLRAGSSAEGFADLVAEEADVAVSLREPTAQERAMAESVGYGDWPAARWSRIVALDGLVPLVSIANPVTEIDFNTLAALFAGNITNWADLGGGDAPVRLHLLAPDATLTQEFVSWVLEPAGLELSDAVTHHDNAATLAAVVAEDPNAIGIGTFSDIGNAAPVALAGLCGFTAEVTERTLKTEDYPLTAPLFLFLPPRRLPLLVQQFLAYATSPAAQPVVRRSGFVDQFPEAVPLDAQGLRFASAIARAGEDTGLDELQRMVAALSGRDRLTLTFRFENGSSELDAQSRSNVTLLARALERGIFDGRDMLFVGFSDGQGPASANRRLSRDRARTVRAAVEAALGAAALEPVRLGTDGFGEAMPMACDDSAWGRQINRRVEVWLK</sequence>
<dbReference type="InterPro" id="IPR006665">
    <property type="entry name" value="OmpA-like"/>
</dbReference>
<dbReference type="OrthoDB" id="9790048at2"/>
<dbReference type="SUPFAM" id="SSF103088">
    <property type="entry name" value="OmpA-like"/>
    <property type="match status" value="1"/>
</dbReference>
<dbReference type="STRING" id="441119.SAMN04488047_101555"/>
<feature type="chain" id="PRO_5011573003" evidence="3">
    <location>
        <begin position="22"/>
        <end position="517"/>
    </location>
</feature>
<proteinExistence type="predicted"/>
<dbReference type="Pfam" id="PF00691">
    <property type="entry name" value="OmpA"/>
    <property type="match status" value="1"/>
</dbReference>
<evidence type="ECO:0000313" key="6">
    <source>
        <dbReference type="Proteomes" id="UP000199356"/>
    </source>
</evidence>
<evidence type="ECO:0000313" key="5">
    <source>
        <dbReference type="EMBL" id="SFO94322.1"/>
    </source>
</evidence>
<feature type="signal peptide" evidence="3">
    <location>
        <begin position="1"/>
        <end position="21"/>
    </location>
</feature>
<dbReference type="Pfam" id="PF12849">
    <property type="entry name" value="PBP_like_2"/>
    <property type="match status" value="1"/>
</dbReference>
<evidence type="ECO:0000256" key="2">
    <source>
        <dbReference type="PROSITE-ProRule" id="PRU00473"/>
    </source>
</evidence>
<accession>A0A1I5LAY7</accession>
<dbReference type="InterPro" id="IPR024370">
    <property type="entry name" value="PBP_domain"/>
</dbReference>
<evidence type="ECO:0000256" key="3">
    <source>
        <dbReference type="SAM" id="SignalP"/>
    </source>
</evidence>
<organism evidence="5 6">
    <name type="scientific">Tranquillimonas alkanivorans</name>
    <dbReference type="NCBI Taxonomy" id="441119"/>
    <lineage>
        <taxon>Bacteria</taxon>
        <taxon>Pseudomonadati</taxon>
        <taxon>Pseudomonadota</taxon>
        <taxon>Alphaproteobacteria</taxon>
        <taxon>Rhodobacterales</taxon>
        <taxon>Roseobacteraceae</taxon>
        <taxon>Tranquillimonas</taxon>
    </lineage>
</organism>
<keyword evidence="1 3" id="KW-0732">Signal</keyword>
<dbReference type="InterPro" id="IPR036737">
    <property type="entry name" value="OmpA-like_sf"/>
</dbReference>
<dbReference type="Proteomes" id="UP000199356">
    <property type="component" value="Unassembled WGS sequence"/>
</dbReference>
<evidence type="ECO:0000256" key="1">
    <source>
        <dbReference type="ARBA" id="ARBA00022729"/>
    </source>
</evidence>
<dbReference type="EMBL" id="FOXA01000001">
    <property type="protein sequence ID" value="SFO94322.1"/>
    <property type="molecule type" value="Genomic_DNA"/>
</dbReference>
<dbReference type="Gene3D" id="3.30.1330.60">
    <property type="entry name" value="OmpA-like domain"/>
    <property type="match status" value="1"/>
</dbReference>
<dbReference type="PROSITE" id="PS51123">
    <property type="entry name" value="OMPA_2"/>
    <property type="match status" value="1"/>
</dbReference>
<dbReference type="GO" id="GO:0016020">
    <property type="term" value="C:membrane"/>
    <property type="evidence" value="ECO:0007669"/>
    <property type="project" value="UniProtKB-UniRule"/>
</dbReference>
<dbReference type="InterPro" id="IPR050811">
    <property type="entry name" value="Phosphate_ABC_transporter"/>
</dbReference>
<dbReference type="PANTHER" id="PTHR30570:SF1">
    <property type="entry name" value="PHOSPHATE-BINDING PROTEIN PSTS"/>
    <property type="match status" value="1"/>
</dbReference>
<protein>
    <submittedName>
        <fullName evidence="5">Phosphate ABC transporter substrate-binding protein, PhoT family</fullName>
    </submittedName>
</protein>
<reference evidence="5 6" key="1">
    <citation type="submission" date="2016-10" db="EMBL/GenBank/DDBJ databases">
        <authorList>
            <person name="de Groot N.N."/>
        </authorList>
    </citation>
    <scope>NUCLEOTIDE SEQUENCE [LARGE SCALE GENOMIC DNA]</scope>
    <source>
        <strain evidence="5 6">DSM 19547</strain>
    </source>
</reference>
<name>A0A1I5LAY7_9RHOB</name>
<dbReference type="PANTHER" id="PTHR30570">
    <property type="entry name" value="PERIPLASMIC PHOSPHATE BINDING COMPONENT OF PHOSPHATE ABC TRANSPORTER"/>
    <property type="match status" value="1"/>
</dbReference>
<keyword evidence="6" id="KW-1185">Reference proteome</keyword>
<gene>
    <name evidence="5" type="ORF">SAMN04488047_101555</name>
</gene>